<reference evidence="1" key="1">
    <citation type="submission" date="2021-02" db="EMBL/GenBank/DDBJ databases">
        <authorList>
            <consortium name="DOE Joint Genome Institute"/>
            <person name="Ahrendt S."/>
            <person name="Looney B.P."/>
            <person name="Miyauchi S."/>
            <person name="Morin E."/>
            <person name="Drula E."/>
            <person name="Courty P.E."/>
            <person name="Chicoki N."/>
            <person name="Fauchery L."/>
            <person name="Kohler A."/>
            <person name="Kuo A."/>
            <person name="Labutti K."/>
            <person name="Pangilinan J."/>
            <person name="Lipzen A."/>
            <person name="Riley R."/>
            <person name="Andreopoulos W."/>
            <person name="He G."/>
            <person name="Johnson J."/>
            <person name="Barry K.W."/>
            <person name="Grigoriev I.V."/>
            <person name="Nagy L."/>
            <person name="Hibbett D."/>
            <person name="Henrissat B."/>
            <person name="Matheny P.B."/>
            <person name="Labbe J."/>
            <person name="Martin F."/>
        </authorList>
    </citation>
    <scope>NUCLEOTIDE SEQUENCE</scope>
    <source>
        <strain evidence="1">EC-137</strain>
    </source>
</reference>
<comment type="caution">
    <text evidence="1">The sequence shown here is derived from an EMBL/GenBank/DDBJ whole genome shotgun (WGS) entry which is preliminary data.</text>
</comment>
<name>A0ACB8Q853_9AGAM</name>
<keyword evidence="2" id="KW-1185">Reference proteome</keyword>
<evidence type="ECO:0000313" key="2">
    <source>
        <dbReference type="Proteomes" id="UP000814128"/>
    </source>
</evidence>
<reference evidence="1" key="2">
    <citation type="journal article" date="2022" name="New Phytol.">
        <title>Evolutionary transition to the ectomycorrhizal habit in the genomes of a hyperdiverse lineage of mushroom-forming fungi.</title>
        <authorList>
            <person name="Looney B."/>
            <person name="Miyauchi S."/>
            <person name="Morin E."/>
            <person name="Drula E."/>
            <person name="Courty P.E."/>
            <person name="Kohler A."/>
            <person name="Kuo A."/>
            <person name="LaButti K."/>
            <person name="Pangilinan J."/>
            <person name="Lipzen A."/>
            <person name="Riley R."/>
            <person name="Andreopoulos W."/>
            <person name="He G."/>
            <person name="Johnson J."/>
            <person name="Nolan M."/>
            <person name="Tritt A."/>
            <person name="Barry K.W."/>
            <person name="Grigoriev I.V."/>
            <person name="Nagy L.G."/>
            <person name="Hibbett D."/>
            <person name="Henrissat B."/>
            <person name="Matheny P.B."/>
            <person name="Labbe J."/>
            <person name="Martin F.M."/>
        </authorList>
    </citation>
    <scope>NUCLEOTIDE SEQUENCE</scope>
    <source>
        <strain evidence="1">EC-137</strain>
    </source>
</reference>
<dbReference type="EMBL" id="MU273836">
    <property type="protein sequence ID" value="KAI0027798.1"/>
    <property type="molecule type" value="Genomic_DNA"/>
</dbReference>
<organism evidence="1 2">
    <name type="scientific">Vararia minispora EC-137</name>
    <dbReference type="NCBI Taxonomy" id="1314806"/>
    <lineage>
        <taxon>Eukaryota</taxon>
        <taxon>Fungi</taxon>
        <taxon>Dikarya</taxon>
        <taxon>Basidiomycota</taxon>
        <taxon>Agaricomycotina</taxon>
        <taxon>Agaricomycetes</taxon>
        <taxon>Russulales</taxon>
        <taxon>Lachnocladiaceae</taxon>
        <taxon>Vararia</taxon>
    </lineage>
</organism>
<proteinExistence type="predicted"/>
<evidence type="ECO:0000313" key="1">
    <source>
        <dbReference type="EMBL" id="KAI0027798.1"/>
    </source>
</evidence>
<gene>
    <name evidence="1" type="ORF">K488DRAFT_80966</name>
</gene>
<dbReference type="Proteomes" id="UP000814128">
    <property type="component" value="Unassembled WGS sequence"/>
</dbReference>
<accession>A0ACB8Q853</accession>
<sequence length="290" mass="30422">MLVRVIGVVAIVTAYVSAIVLPVKRDGTSVLSAARIAAFEPYAGFATAAFCPPTKTIDWSCGKNCDINPAFIPTASGGDGGLTHSVVVGHQGTNTSNFLAVLVDANFVLTPLNSTLFPGLPSSILVHDGFENSHANSALTVLAAVKAAIARFDTTSVTVVGHSLGAALALLDGVFLQLHLSSEASVQTIGFGMPRVGNQEWADYVDAHLNVTHVNNKQDPIPVLPPIFLGYHHPSGEIHIEDSGAWVSCLGQDNPSPHCSHGDVANIFEWNATDHLGPYDGVIMGCRHSS</sequence>
<protein>
    <submittedName>
        <fullName evidence="1">Lipase</fullName>
    </submittedName>
</protein>